<dbReference type="GO" id="GO:0035965">
    <property type="term" value="P:cardiolipin acyl-chain remodeling"/>
    <property type="evidence" value="ECO:0007669"/>
    <property type="project" value="TreeGrafter"/>
</dbReference>
<comment type="caution">
    <text evidence="4">The sequence shown here is derived from an EMBL/GenBank/DDBJ whole genome shotgun (WGS) entry which is preliminary data.</text>
</comment>
<dbReference type="GO" id="GO:0055088">
    <property type="term" value="P:lipid homeostasis"/>
    <property type="evidence" value="ECO:0007669"/>
    <property type="project" value="TreeGrafter"/>
</dbReference>
<feature type="domain" description="AB hydrolase-1" evidence="3">
    <location>
        <begin position="256"/>
        <end position="576"/>
    </location>
</feature>
<dbReference type="PANTHER" id="PTHR42886:SF29">
    <property type="entry name" value="PUMMELIG, ISOFORM A"/>
    <property type="match status" value="1"/>
</dbReference>
<dbReference type="STRING" id="1890683.A0A427YRI8"/>
<sequence length="609" mass="65297">MTTTVSSPPTRVSSPALPPHRFSTPPPPAPPPSKAIPQDFRSSLSAWWNNASYKEARIAEERLLRRMAMYEPPTPASPAKGWFGSGSTPTPGSQPETDSVGSAEQHSLAISTAESRAGECVSAPVELQGTSLVATLRNVFIPTPNPADAPAHPADQRDPSSPTSSTTSLGKHKSLNPLKRHSGVHSSSAQVTPTGTPASSSASLHTGAGTGADNGAESQVHGNEHARSHGAHKHKHKDYLNTLEISSPENAGSKEAVVVLHGYAAALGFFFRNWESIALSANSTGRRTFFLDWLGMGLSSRPSPSLLSSPSSSPIPRRVARAEHFFLSSLESWRQQAGLDRLVLVGHSLGGYLASAYAVRYPERVAGLILVSPAGIPRGPEYRKYKTTAEGGENEGSDDEAAVAAAEMELGNGNGKPEAKGEAKQWQENRQSFTRRNMMKFFVWGWERGISPFSFLRGMGPWGPMFAGRYASRRFAAQSEVDRNDLHSYIYNTSILKGSGEYCISHILAPGAYARIPIVDRIHHVKVPVTFLYGDNDWMDVDGGHASVKELSSAGNSRAQVHVVPKAGHHVYLDNPEETNRIIDEAIKALPMVSVAAAKSATTTSPAPA</sequence>
<dbReference type="GO" id="GO:0004623">
    <property type="term" value="F:phospholipase A2 activity"/>
    <property type="evidence" value="ECO:0007669"/>
    <property type="project" value="TreeGrafter"/>
</dbReference>
<proteinExistence type="inferred from homology"/>
<keyword evidence="5" id="KW-1185">Reference proteome</keyword>
<dbReference type="Pfam" id="PF00561">
    <property type="entry name" value="Abhydrolase_1"/>
    <property type="match status" value="1"/>
</dbReference>
<gene>
    <name evidence="4" type="ORF">EHS25_006322</name>
</gene>
<protein>
    <recommendedName>
        <fullName evidence="3">AB hydrolase-1 domain-containing protein</fullName>
    </recommendedName>
</protein>
<feature type="compositionally biased region" description="Basic residues" evidence="2">
    <location>
        <begin position="170"/>
        <end position="183"/>
    </location>
</feature>
<dbReference type="GO" id="GO:0006654">
    <property type="term" value="P:phosphatidic acid biosynthetic process"/>
    <property type="evidence" value="ECO:0007669"/>
    <property type="project" value="TreeGrafter"/>
</dbReference>
<name>A0A427YRI8_9TREE</name>
<dbReference type="InterPro" id="IPR000073">
    <property type="entry name" value="AB_hydrolase_1"/>
</dbReference>
<dbReference type="SUPFAM" id="SSF53474">
    <property type="entry name" value="alpha/beta-Hydrolases"/>
    <property type="match status" value="1"/>
</dbReference>
<feature type="compositionally biased region" description="Low complexity" evidence="2">
    <location>
        <begin position="1"/>
        <end position="23"/>
    </location>
</feature>
<dbReference type="OrthoDB" id="7457040at2759"/>
<feature type="compositionally biased region" description="Pro residues" evidence="2">
    <location>
        <begin position="24"/>
        <end position="34"/>
    </location>
</feature>
<evidence type="ECO:0000256" key="2">
    <source>
        <dbReference type="SAM" id="MobiDB-lite"/>
    </source>
</evidence>
<comment type="similarity">
    <text evidence="1">Belongs to the peptidase S33 family. ABHD4/ABHD5 subfamily.</text>
</comment>
<feature type="compositionally biased region" description="Polar residues" evidence="2">
    <location>
        <begin position="184"/>
        <end position="197"/>
    </location>
</feature>
<reference evidence="4 5" key="1">
    <citation type="submission" date="2018-11" db="EMBL/GenBank/DDBJ databases">
        <title>Genome sequence of Saitozyma podzolica DSM 27192.</title>
        <authorList>
            <person name="Aliyu H."/>
            <person name="Gorte O."/>
            <person name="Ochsenreither K."/>
        </authorList>
    </citation>
    <scope>NUCLEOTIDE SEQUENCE [LARGE SCALE GENOMIC DNA]</scope>
    <source>
        <strain evidence="4 5">DSM 27192</strain>
    </source>
</reference>
<accession>A0A427YRI8</accession>
<organism evidence="4 5">
    <name type="scientific">Saitozyma podzolica</name>
    <dbReference type="NCBI Taxonomy" id="1890683"/>
    <lineage>
        <taxon>Eukaryota</taxon>
        <taxon>Fungi</taxon>
        <taxon>Dikarya</taxon>
        <taxon>Basidiomycota</taxon>
        <taxon>Agaricomycotina</taxon>
        <taxon>Tremellomycetes</taxon>
        <taxon>Tremellales</taxon>
        <taxon>Trimorphomycetaceae</taxon>
        <taxon>Saitozyma</taxon>
    </lineage>
</organism>
<dbReference type="Proteomes" id="UP000279259">
    <property type="component" value="Unassembled WGS sequence"/>
</dbReference>
<feature type="region of interest" description="Disordered" evidence="2">
    <location>
        <begin position="143"/>
        <end position="236"/>
    </location>
</feature>
<evidence type="ECO:0000313" key="4">
    <source>
        <dbReference type="EMBL" id="RSH93675.1"/>
    </source>
</evidence>
<dbReference type="Gene3D" id="3.40.50.1820">
    <property type="entry name" value="alpha/beta hydrolase"/>
    <property type="match status" value="1"/>
</dbReference>
<evidence type="ECO:0000259" key="3">
    <source>
        <dbReference type="Pfam" id="PF00561"/>
    </source>
</evidence>
<dbReference type="InterPro" id="IPR029058">
    <property type="entry name" value="AB_hydrolase_fold"/>
</dbReference>
<dbReference type="EMBL" id="RSCD01000003">
    <property type="protein sequence ID" value="RSH93675.1"/>
    <property type="molecule type" value="Genomic_DNA"/>
</dbReference>
<dbReference type="GO" id="GO:0042171">
    <property type="term" value="F:lysophosphatidic acid acyltransferase activity"/>
    <property type="evidence" value="ECO:0007669"/>
    <property type="project" value="TreeGrafter"/>
</dbReference>
<dbReference type="PANTHER" id="PTHR42886">
    <property type="entry name" value="RE40534P-RELATED"/>
    <property type="match status" value="1"/>
</dbReference>
<evidence type="ECO:0000313" key="5">
    <source>
        <dbReference type="Proteomes" id="UP000279259"/>
    </source>
</evidence>
<feature type="region of interest" description="Disordered" evidence="2">
    <location>
        <begin position="71"/>
        <end position="107"/>
    </location>
</feature>
<evidence type="ECO:0000256" key="1">
    <source>
        <dbReference type="ARBA" id="ARBA00038097"/>
    </source>
</evidence>
<feature type="compositionally biased region" description="Polar residues" evidence="2">
    <location>
        <begin position="85"/>
        <end position="107"/>
    </location>
</feature>
<feature type="region of interest" description="Disordered" evidence="2">
    <location>
        <begin position="1"/>
        <end position="38"/>
    </location>
</feature>
<dbReference type="AlphaFoldDB" id="A0A427YRI8"/>
<feature type="compositionally biased region" description="Low complexity" evidence="2">
    <location>
        <begin position="146"/>
        <end position="168"/>
    </location>
</feature>
<dbReference type="GO" id="GO:0005743">
    <property type="term" value="C:mitochondrial inner membrane"/>
    <property type="evidence" value="ECO:0007669"/>
    <property type="project" value="TreeGrafter"/>
</dbReference>